<name>D2S585_GEOOG</name>
<dbReference type="SUPFAM" id="SSF53448">
    <property type="entry name" value="Nucleotide-diphospho-sugar transferases"/>
    <property type="match status" value="1"/>
</dbReference>
<dbReference type="InterPro" id="IPR029044">
    <property type="entry name" value="Nucleotide-diphossugar_trans"/>
</dbReference>
<dbReference type="PANTHER" id="PTHR43685:SF2">
    <property type="entry name" value="GLYCOSYLTRANSFERASE 2-LIKE DOMAIN-CONTAINING PROTEIN"/>
    <property type="match status" value="1"/>
</dbReference>
<dbReference type="InterPro" id="IPR001173">
    <property type="entry name" value="Glyco_trans_2-like"/>
</dbReference>
<dbReference type="InterPro" id="IPR050834">
    <property type="entry name" value="Glycosyltransf_2"/>
</dbReference>
<keyword evidence="2" id="KW-0808">Transferase</keyword>
<dbReference type="eggNOG" id="COG1215">
    <property type="taxonomic scope" value="Bacteria"/>
</dbReference>
<protein>
    <submittedName>
        <fullName evidence="2">Glycosyl transferase family 2</fullName>
    </submittedName>
</protein>
<accession>D2S585</accession>
<dbReference type="Proteomes" id="UP000001382">
    <property type="component" value="Chromosome"/>
</dbReference>
<feature type="domain" description="Glycosyltransferase 2-like" evidence="1">
    <location>
        <begin position="25"/>
        <end position="133"/>
    </location>
</feature>
<dbReference type="AlphaFoldDB" id="D2S585"/>
<evidence type="ECO:0000259" key="1">
    <source>
        <dbReference type="Pfam" id="PF00535"/>
    </source>
</evidence>
<dbReference type="CAZy" id="GT2">
    <property type="family name" value="Glycosyltransferase Family 2"/>
</dbReference>
<organism evidence="2 3">
    <name type="scientific">Geodermatophilus obscurus (strain ATCC 25078 / DSM 43160 / JCM 3152 / CCUG 61914 / KCC A-0152 / KCTC 9177 / NBRC 13315 / NRRL B-3577 / G-20)</name>
    <dbReference type="NCBI Taxonomy" id="526225"/>
    <lineage>
        <taxon>Bacteria</taxon>
        <taxon>Bacillati</taxon>
        <taxon>Actinomycetota</taxon>
        <taxon>Actinomycetes</taxon>
        <taxon>Geodermatophilales</taxon>
        <taxon>Geodermatophilaceae</taxon>
        <taxon>Geodermatophilus</taxon>
    </lineage>
</organism>
<dbReference type="CDD" id="cd00761">
    <property type="entry name" value="Glyco_tranf_GTA_type"/>
    <property type="match status" value="1"/>
</dbReference>
<reference evidence="2 3" key="1">
    <citation type="journal article" date="2010" name="Stand. Genomic Sci.">
        <title>Complete genome sequence of Geodermatophilus obscurus type strain (G-20).</title>
        <authorList>
            <person name="Ivanova N."/>
            <person name="Sikorski J."/>
            <person name="Jando M."/>
            <person name="Munk C."/>
            <person name="Lapidus A."/>
            <person name="Glavina Del Rio T."/>
            <person name="Copeland A."/>
            <person name="Tice H."/>
            <person name="Cheng J.-F."/>
            <person name="Lucas S."/>
            <person name="Chen F."/>
            <person name="Nolan M."/>
            <person name="Bruce D."/>
            <person name="Goodwin L."/>
            <person name="Pitluck S."/>
            <person name="Mavromatis K."/>
            <person name="Mikhailova N."/>
            <person name="Pati A."/>
            <person name="Chen A."/>
            <person name="Palaniappan K."/>
            <person name="Land M."/>
            <person name="Hauser L."/>
            <person name="Chang Y.-J."/>
            <person name="Jeffries C.D."/>
            <person name="Meincke L."/>
            <person name="Brettin T."/>
            <person name="Detter J.C."/>
            <person name="Detter J.C."/>
            <person name="Rohde M."/>
            <person name="Goeker M."/>
            <person name="Bristow J."/>
            <person name="Eisen J.A."/>
            <person name="Markowitz V."/>
            <person name="Hugenholtz P."/>
            <person name="Kyrpides N.C."/>
            <person name="Klenk H.-P."/>
        </authorList>
    </citation>
    <scope>NUCLEOTIDE SEQUENCE [LARGE SCALE GENOMIC DNA]</scope>
    <source>
        <strain evidence="3">ATCC 25078 / DSM 43160 / JCM 3152 / KCC A-0152 / KCTC 9177 / NBRC 13315 / NRRL B-3577 / G-20</strain>
    </source>
</reference>
<dbReference type="RefSeq" id="WP_012946637.1">
    <property type="nucleotide sequence ID" value="NC_013757.1"/>
</dbReference>
<proteinExistence type="predicted"/>
<dbReference type="PANTHER" id="PTHR43685">
    <property type="entry name" value="GLYCOSYLTRANSFERASE"/>
    <property type="match status" value="1"/>
</dbReference>
<dbReference type="STRING" id="526225.Gobs_0411"/>
<sequence>MTAPWPYLAPPGELVEPATPLTIGVLVTAHDVAPLLPAALQSVFAQTRPPDQVVVCDDASSDDVDGALRPFRDRVRLVRHPAQRGEGAAKNTAVAALDTDLVVVLDGDDEMASQRLEALGWLAEHRPDLTLLTTTWEAFGPGVEATDWSLADHFPTTDQRAAILRWNFLPAPAMRRTALLEAGGFDETLRYGPDWECYLRMFLRGAAAALVPVPLYRYRQWSGQQTADRERVLAGRVRVAEMIAANALLEPDDRRIADRSLWELRYEYWTWRLDHGAATRPESLALLRSGCTSGRRTALLALATVAPGLARRWRAR</sequence>
<dbReference type="HOGENOM" id="CLU_879291_0_0_11"/>
<dbReference type="KEGG" id="gob:Gobs_0411"/>
<dbReference type="Pfam" id="PF00535">
    <property type="entry name" value="Glycos_transf_2"/>
    <property type="match status" value="1"/>
</dbReference>
<dbReference type="GO" id="GO:0016740">
    <property type="term" value="F:transferase activity"/>
    <property type="evidence" value="ECO:0007669"/>
    <property type="project" value="UniProtKB-KW"/>
</dbReference>
<reference evidence="3" key="2">
    <citation type="submission" date="2010-01" db="EMBL/GenBank/DDBJ databases">
        <title>The complete genome of Geodermatophilus obscurus DSM 43160.</title>
        <authorList>
            <consortium name="US DOE Joint Genome Institute (JGI-PGF)"/>
            <person name="Lucas S."/>
            <person name="Copeland A."/>
            <person name="Lapidus A."/>
            <person name="Glavina del Rio T."/>
            <person name="Dalin E."/>
            <person name="Tice H."/>
            <person name="Bruce D."/>
            <person name="Goodwin L."/>
            <person name="Pitluck S."/>
            <person name="Kyrpides N."/>
            <person name="Mavromatis K."/>
            <person name="Ivanova N."/>
            <person name="Munk A.C."/>
            <person name="Brettin T."/>
            <person name="Detter J.C."/>
            <person name="Han C."/>
            <person name="Larimer F."/>
            <person name="Land M."/>
            <person name="Hauser L."/>
            <person name="Markowitz V."/>
            <person name="Cheng J.-F."/>
            <person name="Hugenholtz P."/>
            <person name="Woyke T."/>
            <person name="Wu D."/>
            <person name="Jando M."/>
            <person name="Schneider S."/>
            <person name="Klenk H.-P."/>
            <person name="Eisen J.A."/>
        </authorList>
    </citation>
    <scope>NUCLEOTIDE SEQUENCE [LARGE SCALE GENOMIC DNA]</scope>
    <source>
        <strain evidence="3">ATCC 25078 / DSM 43160 / JCM 3152 / KCC A-0152 / KCTC 9177 / NBRC 13315 / NRRL B-3577 / G-20</strain>
    </source>
</reference>
<gene>
    <name evidence="2" type="ordered locus">Gobs_0411</name>
</gene>
<dbReference type="Gene3D" id="3.90.550.10">
    <property type="entry name" value="Spore Coat Polysaccharide Biosynthesis Protein SpsA, Chain A"/>
    <property type="match status" value="1"/>
</dbReference>
<dbReference type="EMBL" id="CP001867">
    <property type="protein sequence ID" value="ADB73196.1"/>
    <property type="molecule type" value="Genomic_DNA"/>
</dbReference>
<evidence type="ECO:0000313" key="2">
    <source>
        <dbReference type="EMBL" id="ADB73196.1"/>
    </source>
</evidence>
<keyword evidence="3" id="KW-1185">Reference proteome</keyword>
<evidence type="ECO:0000313" key="3">
    <source>
        <dbReference type="Proteomes" id="UP000001382"/>
    </source>
</evidence>